<keyword evidence="4" id="KW-0963">Cytoplasm</keyword>
<reference evidence="8" key="1">
    <citation type="journal article" date="2014" name="Proc. Natl. Acad. Sci. U.S.A.">
        <title>Extensive sampling of basidiomycete genomes demonstrates inadequacy of the white-rot/brown-rot paradigm for wood decay fungi.</title>
        <authorList>
            <person name="Riley R."/>
            <person name="Salamov A.A."/>
            <person name="Brown D.W."/>
            <person name="Nagy L.G."/>
            <person name="Floudas D."/>
            <person name="Held B.W."/>
            <person name="Levasseur A."/>
            <person name="Lombard V."/>
            <person name="Morin E."/>
            <person name="Otillar R."/>
            <person name="Lindquist E.A."/>
            <person name="Sun H."/>
            <person name="LaButti K.M."/>
            <person name="Schmutz J."/>
            <person name="Jabbour D."/>
            <person name="Luo H."/>
            <person name="Baker S.E."/>
            <person name="Pisabarro A.G."/>
            <person name="Walton J.D."/>
            <person name="Blanchette R.A."/>
            <person name="Henrissat B."/>
            <person name="Martin F."/>
            <person name="Cullen D."/>
            <person name="Hibbett D.S."/>
            <person name="Grigoriev I.V."/>
        </authorList>
    </citation>
    <scope>NUCLEOTIDE SEQUENCE [LARGE SCALE GENOMIC DNA]</scope>
    <source>
        <strain evidence="8">PC15</strain>
    </source>
</reference>
<evidence type="ECO:0000313" key="8">
    <source>
        <dbReference type="Proteomes" id="UP000027073"/>
    </source>
</evidence>
<dbReference type="EMBL" id="KL198010">
    <property type="protein sequence ID" value="KDQ25812.1"/>
    <property type="molecule type" value="Genomic_DNA"/>
</dbReference>
<dbReference type="InterPro" id="IPR007052">
    <property type="entry name" value="CS_dom"/>
</dbReference>
<gene>
    <name evidence="7" type="ORF">PLEOSDRAFT_46057</name>
</gene>
<dbReference type="AlphaFoldDB" id="A0A067NP08"/>
<dbReference type="HOGENOM" id="CLU_021382_0_0_1"/>
<dbReference type="InterPro" id="IPR037895">
    <property type="entry name" value="NUDCD1"/>
</dbReference>
<dbReference type="VEuPathDB" id="FungiDB:PLEOSDRAFT_46057"/>
<dbReference type="PROSITE" id="PS51203">
    <property type="entry name" value="CS"/>
    <property type="match status" value="1"/>
</dbReference>
<dbReference type="OrthoDB" id="428655at2759"/>
<evidence type="ECO:0000313" key="7">
    <source>
        <dbReference type="EMBL" id="KDQ25812.1"/>
    </source>
</evidence>
<dbReference type="InParanoid" id="A0A067NP08"/>
<dbReference type="Proteomes" id="UP000027073">
    <property type="component" value="Unassembled WGS sequence"/>
</dbReference>
<dbReference type="InterPro" id="IPR008978">
    <property type="entry name" value="HSP20-like_chaperone"/>
</dbReference>
<dbReference type="GO" id="GO:0005634">
    <property type="term" value="C:nucleus"/>
    <property type="evidence" value="ECO:0007669"/>
    <property type="project" value="UniProtKB-SubCell"/>
</dbReference>
<dbReference type="Gene3D" id="2.60.40.790">
    <property type="match status" value="1"/>
</dbReference>
<evidence type="ECO:0000256" key="5">
    <source>
        <dbReference type="ARBA" id="ARBA00023242"/>
    </source>
</evidence>
<evidence type="ECO:0000256" key="3">
    <source>
        <dbReference type="ARBA" id="ARBA00018915"/>
    </source>
</evidence>
<organism evidence="7 8">
    <name type="scientific">Pleurotus ostreatus (strain PC15)</name>
    <name type="common">Oyster mushroom</name>
    <dbReference type="NCBI Taxonomy" id="1137138"/>
    <lineage>
        <taxon>Eukaryota</taxon>
        <taxon>Fungi</taxon>
        <taxon>Dikarya</taxon>
        <taxon>Basidiomycota</taxon>
        <taxon>Agaricomycotina</taxon>
        <taxon>Agaricomycetes</taxon>
        <taxon>Agaricomycetidae</taxon>
        <taxon>Agaricales</taxon>
        <taxon>Pleurotineae</taxon>
        <taxon>Pleurotaceae</taxon>
        <taxon>Pleurotus</taxon>
    </lineage>
</organism>
<name>A0A067NP08_PLEO1</name>
<evidence type="ECO:0000259" key="6">
    <source>
        <dbReference type="PROSITE" id="PS51203"/>
    </source>
</evidence>
<keyword evidence="5" id="KW-0539">Nucleus</keyword>
<dbReference type="GO" id="GO:0005737">
    <property type="term" value="C:cytoplasm"/>
    <property type="evidence" value="ECO:0007669"/>
    <property type="project" value="UniProtKB-SubCell"/>
</dbReference>
<sequence>MQVNRALINSKFEGYRLSLIAQDDYVSRFGLQYPATQATVSGKSPLSFQEVQSRISHNHITVPRDGSRALYVDASRRVISVSLNEDSLAPSFHVLYELPTPVQSEDTQQYQSEYPSAAFLTSTIIFVSDGHGSLYILESLDGHSATLRGVYVLPIPSDESSAPIPFKIHDATISLPSSVTVILSSRHHAPLTEAETSTPAKARKVHVEFDIWAISFSFPFNDEPDQVRPMNVVWRRRGDDVPIYVIHEAERNAFMLLGSSVYRTIDQPPQPQYTPSPEEIAPIPQADENMDVEQPTPERPPPYSWTQASDSVTVAFPLPASIPKSDINVSFSPRAITLQVKGGDLSTLPLPSYTDKSVWDNIQPSSSYWTWDKEGERSYGILTLHLDKQQEDLKWQHVFAAAAQPNETDIDVPETLDPSELWKVREALEKYTVALREGEDPSGLGLGKGMPSLAEGEMDEEVDSAVGRNVVVTWIADDGSTPSWFSDTRQAPVTVLSTPLPGASESCIPSIVTKNNVDGAVFALSSSSPSEWDHISTFSALAFVLASKQDTRFTYHIPWTAAFAFENGSSGRGGNLYIYRAAPLQETWAKQAVLKIGNGLAGSLLGVGALRVGDDTVLACLTEGELVIVAGVV</sequence>
<proteinExistence type="predicted"/>
<evidence type="ECO:0000256" key="4">
    <source>
        <dbReference type="ARBA" id="ARBA00022490"/>
    </source>
</evidence>
<evidence type="ECO:0000256" key="1">
    <source>
        <dbReference type="ARBA" id="ARBA00004123"/>
    </source>
</evidence>
<evidence type="ECO:0000256" key="2">
    <source>
        <dbReference type="ARBA" id="ARBA00004496"/>
    </source>
</evidence>
<feature type="domain" description="CS" evidence="6">
    <location>
        <begin position="298"/>
        <end position="399"/>
    </location>
</feature>
<dbReference type="STRING" id="1137138.A0A067NP08"/>
<dbReference type="CDD" id="cd06467">
    <property type="entry name" value="p23_NUDC_like"/>
    <property type="match status" value="1"/>
</dbReference>
<protein>
    <recommendedName>
        <fullName evidence="3">NudC domain-containing protein 1</fullName>
    </recommendedName>
</protein>
<dbReference type="Pfam" id="PF04969">
    <property type="entry name" value="CS"/>
    <property type="match status" value="1"/>
</dbReference>
<comment type="subcellular location">
    <subcellularLocation>
        <location evidence="2">Cytoplasm</location>
    </subcellularLocation>
    <subcellularLocation>
        <location evidence="1">Nucleus</location>
    </subcellularLocation>
</comment>
<accession>A0A067NP08</accession>
<dbReference type="PANTHER" id="PTHR21664">
    <property type="entry name" value="CHRONIC MYELOGENOUS LEUKEMIA TUMOR ANTIGEN 66"/>
    <property type="match status" value="1"/>
</dbReference>
<dbReference type="SUPFAM" id="SSF49764">
    <property type="entry name" value="HSP20-like chaperones"/>
    <property type="match status" value="1"/>
</dbReference>
<dbReference type="PANTHER" id="PTHR21664:SF1">
    <property type="entry name" value="NUDC DOMAIN-CONTAINING PROTEIN 1"/>
    <property type="match status" value="1"/>
</dbReference>